<accession>A0ABC8QMZ6</accession>
<dbReference type="Pfam" id="PF25245">
    <property type="entry name" value="TPR_At1g68980"/>
    <property type="match status" value="1"/>
</dbReference>
<gene>
    <name evidence="3" type="ORF">ILEXP_LOCUS797</name>
</gene>
<organism evidence="3 4">
    <name type="scientific">Ilex paraguariensis</name>
    <name type="common">yerba mate</name>
    <dbReference type="NCBI Taxonomy" id="185542"/>
    <lineage>
        <taxon>Eukaryota</taxon>
        <taxon>Viridiplantae</taxon>
        <taxon>Streptophyta</taxon>
        <taxon>Embryophyta</taxon>
        <taxon>Tracheophyta</taxon>
        <taxon>Spermatophyta</taxon>
        <taxon>Magnoliopsida</taxon>
        <taxon>eudicotyledons</taxon>
        <taxon>Gunneridae</taxon>
        <taxon>Pentapetalae</taxon>
        <taxon>asterids</taxon>
        <taxon>campanulids</taxon>
        <taxon>Aquifoliales</taxon>
        <taxon>Aquifoliaceae</taxon>
        <taxon>Ilex</taxon>
    </lineage>
</organism>
<dbReference type="Proteomes" id="UP001642360">
    <property type="component" value="Unassembled WGS sequence"/>
</dbReference>
<protein>
    <recommendedName>
        <fullName evidence="2">At1g68980-like TPR repeats domain-containing protein</fullName>
    </recommendedName>
</protein>
<evidence type="ECO:0000313" key="3">
    <source>
        <dbReference type="EMBL" id="CAK9133870.1"/>
    </source>
</evidence>
<dbReference type="AlphaFoldDB" id="A0ABC8QMZ6"/>
<reference evidence="3 4" key="1">
    <citation type="submission" date="2024-02" db="EMBL/GenBank/DDBJ databases">
        <authorList>
            <person name="Vignale AGUSTIN F."/>
            <person name="Sosa J E."/>
            <person name="Modenutti C."/>
        </authorList>
    </citation>
    <scope>NUCLEOTIDE SEQUENCE [LARGE SCALE GENOMIC DNA]</scope>
</reference>
<evidence type="ECO:0000259" key="2">
    <source>
        <dbReference type="Pfam" id="PF25245"/>
    </source>
</evidence>
<feature type="domain" description="At1g68980-like TPR repeats" evidence="2">
    <location>
        <begin position="381"/>
        <end position="513"/>
    </location>
</feature>
<dbReference type="PANTHER" id="PTHR46598">
    <property type="entry name" value="BNAC05G43320D PROTEIN"/>
    <property type="match status" value="1"/>
</dbReference>
<evidence type="ECO:0000313" key="4">
    <source>
        <dbReference type="Proteomes" id="UP001642360"/>
    </source>
</evidence>
<dbReference type="EMBL" id="CAUOFW020000225">
    <property type="protein sequence ID" value="CAK9133870.1"/>
    <property type="molecule type" value="Genomic_DNA"/>
</dbReference>
<dbReference type="InterPro" id="IPR057440">
    <property type="entry name" value="At1g68980-like_TPR"/>
</dbReference>
<comment type="similarity">
    <text evidence="1">Belongs to the PPR family. P subfamily.</text>
</comment>
<keyword evidence="4" id="KW-1185">Reference proteome</keyword>
<evidence type="ECO:0000256" key="1">
    <source>
        <dbReference type="ARBA" id="ARBA00007626"/>
    </source>
</evidence>
<name>A0ABC8QMZ6_9AQUA</name>
<proteinExistence type="inferred from homology"/>
<comment type="caution">
    <text evidence="3">The sequence shown here is derived from an EMBL/GenBank/DDBJ whole genome shotgun (WGS) entry which is preliminary data.</text>
</comment>
<dbReference type="PANTHER" id="PTHR46598:SF3">
    <property type="entry name" value="OS07G0495300 PROTEIN"/>
    <property type="match status" value="1"/>
</dbReference>
<sequence>MNKLMTVLSFSFEPKWLKRVCDLVVLIQIEKPDLLQLDLLRKHALSLARAQMPIPASIIIRLMLDKQSLLPIGILATVIIHMVKTEIGTYPASNILVKICDFCQRVTASKSPSANMIQPDTMIFNLVLDACVRFGSSFTGQQIMELTPQVGVVADAHTIVIVARIHEKNGQREELNKFKNHIVHIPMSLFYESLLGLHFKFDDIDAASALILDIYKCWESLPFKQDKMNLQKPCIVPIGSHNLRTGLKLQILPPHMQKDPVLKVESKQELVMVKNIKLVLSNKALAKLIIRHKKCGRIKEFSKLLSSIQNKLGLLGETSFVLDFSGLWFVFFTAYSLLQGKFREPDLRFQLYQKPTVQHLCTSVQPERLCWEGSPHDVFLKKLEIALKNYQVDEAWDAYKDFKNLYGFPGHSVMNKLMIVLSYSSEPKWLKRVCDLVVLIQIEKPDLLQLDLLRKLALSLVSAQMPIPASIIIRLMPDKQSLPLVGILATVILHMVKTEIETYLASNILVEICDFCQRVTASKSLSANMIKLDTMIFNLVLDACVRFGSSFTSHHIMKLMSQVGVVADAHTIVIIARIHEMNG</sequence>